<evidence type="ECO:0008006" key="3">
    <source>
        <dbReference type="Google" id="ProtNLM"/>
    </source>
</evidence>
<proteinExistence type="predicted"/>
<dbReference type="OrthoDB" id="10265934at2759"/>
<dbReference type="AlphaFoldDB" id="A2DB91"/>
<gene>
    <name evidence="1" type="ORF">TVAG_379000</name>
</gene>
<sequence length="223" mass="25276">MQGASKLEQIIQNEDQICKLIRGNFLKIQGEVRQNRAKEKPLSEQIQFIINQVFINVGQPVQILKSLGILIFNKAIAFQFSVFTANIIVPKTIMIQKLKAENWKLAGTSYDQKIASLIGQNELKNWTAFELPDNCPLVHFIESNPNLIASEACFGLDTHPKFPFIGPGMPPEDVLIEPHFPLVSIQYERVTENELILHYEPSGTTPINKKSWNITPAKHFEIV</sequence>
<keyword evidence="2" id="KW-1185">Reference proteome</keyword>
<organism evidence="1 2">
    <name type="scientific">Trichomonas vaginalis (strain ATCC PRA-98 / G3)</name>
    <dbReference type="NCBI Taxonomy" id="412133"/>
    <lineage>
        <taxon>Eukaryota</taxon>
        <taxon>Metamonada</taxon>
        <taxon>Parabasalia</taxon>
        <taxon>Trichomonadida</taxon>
        <taxon>Trichomonadidae</taxon>
        <taxon>Trichomonas</taxon>
    </lineage>
</organism>
<reference evidence="1" key="1">
    <citation type="submission" date="2006-10" db="EMBL/GenBank/DDBJ databases">
        <authorList>
            <person name="Amadeo P."/>
            <person name="Zhao Q."/>
            <person name="Wortman J."/>
            <person name="Fraser-Liggett C."/>
            <person name="Carlton J."/>
        </authorList>
    </citation>
    <scope>NUCLEOTIDE SEQUENCE</scope>
    <source>
        <strain evidence="1">G3</strain>
    </source>
</reference>
<dbReference type="VEuPathDB" id="TrichDB:TVAG_379000"/>
<protein>
    <recommendedName>
        <fullName evidence="3">Initiator binding domain-containing protein</fullName>
    </recommendedName>
</protein>
<evidence type="ECO:0000313" key="1">
    <source>
        <dbReference type="EMBL" id="EAY22421.1"/>
    </source>
</evidence>
<accession>A2DB91</accession>
<dbReference type="Proteomes" id="UP000001542">
    <property type="component" value="Unassembled WGS sequence"/>
</dbReference>
<dbReference type="VEuPathDB" id="TrichDB:TVAGG3_0508850"/>
<evidence type="ECO:0000313" key="2">
    <source>
        <dbReference type="Proteomes" id="UP000001542"/>
    </source>
</evidence>
<name>A2DB91_TRIV3</name>
<dbReference type="InParanoid" id="A2DB91"/>
<dbReference type="KEGG" id="tva:5467976"/>
<dbReference type="RefSeq" id="XP_001583407.1">
    <property type="nucleotide sequence ID" value="XM_001583357.1"/>
</dbReference>
<reference evidence="1" key="2">
    <citation type="journal article" date="2007" name="Science">
        <title>Draft genome sequence of the sexually transmitted pathogen Trichomonas vaginalis.</title>
        <authorList>
            <person name="Carlton J.M."/>
            <person name="Hirt R.P."/>
            <person name="Silva J.C."/>
            <person name="Delcher A.L."/>
            <person name="Schatz M."/>
            <person name="Zhao Q."/>
            <person name="Wortman J.R."/>
            <person name="Bidwell S.L."/>
            <person name="Alsmark U.C.M."/>
            <person name="Besteiro S."/>
            <person name="Sicheritz-Ponten T."/>
            <person name="Noel C.J."/>
            <person name="Dacks J.B."/>
            <person name="Foster P.G."/>
            <person name="Simillion C."/>
            <person name="Van de Peer Y."/>
            <person name="Miranda-Saavedra D."/>
            <person name="Barton G.J."/>
            <person name="Westrop G.D."/>
            <person name="Mueller S."/>
            <person name="Dessi D."/>
            <person name="Fiori P.L."/>
            <person name="Ren Q."/>
            <person name="Paulsen I."/>
            <person name="Zhang H."/>
            <person name="Bastida-Corcuera F.D."/>
            <person name="Simoes-Barbosa A."/>
            <person name="Brown M.T."/>
            <person name="Hayes R.D."/>
            <person name="Mukherjee M."/>
            <person name="Okumura C.Y."/>
            <person name="Schneider R."/>
            <person name="Smith A.J."/>
            <person name="Vanacova S."/>
            <person name="Villalvazo M."/>
            <person name="Haas B.J."/>
            <person name="Pertea M."/>
            <person name="Feldblyum T.V."/>
            <person name="Utterback T.R."/>
            <person name="Shu C.L."/>
            <person name="Osoegawa K."/>
            <person name="de Jong P.J."/>
            <person name="Hrdy I."/>
            <person name="Horvathova L."/>
            <person name="Zubacova Z."/>
            <person name="Dolezal P."/>
            <person name="Malik S.B."/>
            <person name="Logsdon J.M. Jr."/>
            <person name="Henze K."/>
            <person name="Gupta A."/>
            <person name="Wang C.C."/>
            <person name="Dunne R.L."/>
            <person name="Upcroft J.A."/>
            <person name="Upcroft P."/>
            <person name="White O."/>
            <person name="Salzberg S.L."/>
            <person name="Tang P."/>
            <person name="Chiu C.-H."/>
            <person name="Lee Y.-S."/>
            <person name="Embley T.M."/>
            <person name="Coombs G.H."/>
            <person name="Mottram J.C."/>
            <person name="Tachezy J."/>
            <person name="Fraser-Liggett C.M."/>
            <person name="Johnson P.J."/>
        </authorList>
    </citation>
    <scope>NUCLEOTIDE SEQUENCE [LARGE SCALE GENOMIC DNA]</scope>
    <source>
        <strain evidence="1">G3</strain>
    </source>
</reference>
<dbReference type="EMBL" id="DS113184">
    <property type="protein sequence ID" value="EAY22421.1"/>
    <property type="molecule type" value="Genomic_DNA"/>
</dbReference>